<protein>
    <submittedName>
        <fullName evidence="3">Uncharacterized protein</fullName>
    </submittedName>
</protein>
<organism evidence="3 4">
    <name type="scientific">Riccia sorocarpa</name>
    <dbReference type="NCBI Taxonomy" id="122646"/>
    <lineage>
        <taxon>Eukaryota</taxon>
        <taxon>Viridiplantae</taxon>
        <taxon>Streptophyta</taxon>
        <taxon>Embryophyta</taxon>
        <taxon>Marchantiophyta</taxon>
        <taxon>Marchantiopsida</taxon>
        <taxon>Marchantiidae</taxon>
        <taxon>Marchantiales</taxon>
        <taxon>Ricciaceae</taxon>
        <taxon>Riccia</taxon>
    </lineage>
</organism>
<gene>
    <name evidence="3" type="ORF">R1sor_026647</name>
</gene>
<sequence length="251" mass="28580">MGQELTDQLQAYALYKGIKVLSVEAYPQLLQHTLAECKDLEKENEDLQNELEDLRARMKTTDELQGQLDEVTKIARRYKRKAKRNYKKQQAAEELLDYEVSRTKTAQAKFEIQRRAFLRTFEDLLTNTVILKYSELEDLVLKNVEDMRKIVDMYSPGRRKDKKELAEDAAQEEGLVEDLLRAAQGARAPVQDISLKAWEKIVGDTTGEVTSPTKKKKNPKSSPRPSPRSSPGPSSPVKKSSPKKTKSVVTI</sequence>
<comment type="caution">
    <text evidence="3">The sequence shown here is derived from an EMBL/GenBank/DDBJ whole genome shotgun (WGS) entry which is preliminary data.</text>
</comment>
<dbReference type="EMBL" id="JBJQOH010000008">
    <property type="protein sequence ID" value="KAL3676699.1"/>
    <property type="molecule type" value="Genomic_DNA"/>
</dbReference>
<evidence type="ECO:0000256" key="1">
    <source>
        <dbReference type="SAM" id="Coils"/>
    </source>
</evidence>
<keyword evidence="4" id="KW-1185">Reference proteome</keyword>
<evidence type="ECO:0000313" key="3">
    <source>
        <dbReference type="EMBL" id="KAL3676699.1"/>
    </source>
</evidence>
<feature type="region of interest" description="Disordered" evidence="2">
    <location>
        <begin position="204"/>
        <end position="251"/>
    </location>
</feature>
<evidence type="ECO:0000256" key="2">
    <source>
        <dbReference type="SAM" id="MobiDB-lite"/>
    </source>
</evidence>
<accession>A0ABD3GHP6</accession>
<feature type="compositionally biased region" description="Pro residues" evidence="2">
    <location>
        <begin position="222"/>
        <end position="234"/>
    </location>
</feature>
<reference evidence="3 4" key="1">
    <citation type="submission" date="2024-09" db="EMBL/GenBank/DDBJ databases">
        <title>Chromosome-scale assembly of Riccia sorocarpa.</title>
        <authorList>
            <person name="Paukszto L."/>
        </authorList>
    </citation>
    <scope>NUCLEOTIDE SEQUENCE [LARGE SCALE GENOMIC DNA]</scope>
    <source>
        <strain evidence="3">LP-2024</strain>
        <tissue evidence="3">Aerial parts of the thallus</tissue>
    </source>
</reference>
<proteinExistence type="predicted"/>
<evidence type="ECO:0000313" key="4">
    <source>
        <dbReference type="Proteomes" id="UP001633002"/>
    </source>
</evidence>
<feature type="coiled-coil region" evidence="1">
    <location>
        <begin position="30"/>
        <end position="81"/>
    </location>
</feature>
<feature type="compositionally biased region" description="Basic residues" evidence="2">
    <location>
        <begin position="240"/>
        <end position="251"/>
    </location>
</feature>
<dbReference type="Proteomes" id="UP001633002">
    <property type="component" value="Unassembled WGS sequence"/>
</dbReference>
<keyword evidence="1" id="KW-0175">Coiled coil</keyword>
<name>A0ABD3GHP6_9MARC</name>
<dbReference type="AlphaFoldDB" id="A0ABD3GHP6"/>